<dbReference type="Gene3D" id="1.10.510.10">
    <property type="entry name" value="Transferase(Phosphotransferase) domain 1"/>
    <property type="match status" value="1"/>
</dbReference>
<dbReference type="InterPro" id="IPR003598">
    <property type="entry name" value="Ig_sub2"/>
</dbReference>
<dbReference type="InterPro" id="IPR055229">
    <property type="entry name" value="VEGFR1-3_5th"/>
</dbReference>
<feature type="binding site" evidence="29">
    <location>
        <position position="821"/>
    </location>
    <ligand>
        <name>ATP</name>
        <dbReference type="ChEBI" id="CHEBI:30616"/>
    </ligand>
</feature>
<keyword evidence="20" id="KW-0829">Tyrosine-protein kinase</keyword>
<dbReference type="GO" id="GO:0043408">
    <property type="term" value="P:regulation of MAPK cascade"/>
    <property type="evidence" value="ECO:0007669"/>
    <property type="project" value="TreeGrafter"/>
</dbReference>
<feature type="domain" description="Ig-like" evidence="36">
    <location>
        <begin position="286"/>
        <end position="376"/>
    </location>
</feature>
<dbReference type="Pfam" id="PF21339">
    <property type="entry name" value="VEGFR-1-like_Ig-like"/>
    <property type="match status" value="1"/>
</dbReference>
<evidence type="ECO:0000256" key="13">
    <source>
        <dbReference type="ARBA" id="ARBA00022741"/>
    </source>
</evidence>
<evidence type="ECO:0000256" key="18">
    <source>
        <dbReference type="ARBA" id="ARBA00023125"/>
    </source>
</evidence>
<dbReference type="GO" id="GO:0045766">
    <property type="term" value="P:positive regulation of angiogenesis"/>
    <property type="evidence" value="ECO:0007669"/>
    <property type="project" value="TreeGrafter"/>
</dbReference>
<dbReference type="GO" id="GO:0045446">
    <property type="term" value="P:endothelial cell differentiation"/>
    <property type="evidence" value="ECO:0007669"/>
    <property type="project" value="TreeGrafter"/>
</dbReference>
<dbReference type="Gene3D" id="3.30.200.20">
    <property type="entry name" value="Phosphorylase Kinase, domain 1"/>
    <property type="match status" value="1"/>
</dbReference>
<evidence type="ECO:0000256" key="4">
    <source>
        <dbReference type="ARBA" id="ARBA00011902"/>
    </source>
</evidence>
<evidence type="ECO:0000259" key="35">
    <source>
        <dbReference type="PROSITE" id="PS50071"/>
    </source>
</evidence>
<dbReference type="InterPro" id="IPR011009">
    <property type="entry name" value="Kinase-like_dom_sf"/>
</dbReference>
<dbReference type="PROSITE" id="PS50071">
    <property type="entry name" value="HOMEOBOX_2"/>
    <property type="match status" value="1"/>
</dbReference>
<keyword evidence="26 30" id="KW-0393">Immunoglobulin domain</keyword>
<evidence type="ECO:0000256" key="23">
    <source>
        <dbReference type="ARBA" id="ARBA00023170"/>
    </source>
</evidence>
<dbReference type="Proteomes" id="UP001239994">
    <property type="component" value="Unassembled WGS sequence"/>
</dbReference>
<keyword evidence="6" id="KW-1003">Cell membrane</keyword>
<keyword evidence="8" id="KW-0037">Angiogenesis</keyword>
<evidence type="ECO:0000313" key="37">
    <source>
        <dbReference type="EMBL" id="KAK1804037.1"/>
    </source>
</evidence>
<feature type="region of interest" description="Disordered" evidence="32">
    <location>
        <begin position="1138"/>
        <end position="1164"/>
    </location>
</feature>
<comment type="caution">
    <text evidence="37">The sequence shown here is derived from an EMBL/GenBank/DDBJ whole genome shotgun (WGS) entry which is preliminary data.</text>
</comment>
<feature type="DNA-binding region" description="Homeobox" evidence="28">
    <location>
        <begin position="1463"/>
        <end position="1522"/>
    </location>
</feature>
<evidence type="ECO:0000256" key="30">
    <source>
        <dbReference type="RuleBase" id="RU000311"/>
    </source>
</evidence>
<evidence type="ECO:0000256" key="32">
    <source>
        <dbReference type="SAM" id="MobiDB-lite"/>
    </source>
</evidence>
<evidence type="ECO:0000256" key="11">
    <source>
        <dbReference type="ARBA" id="ARBA00022729"/>
    </source>
</evidence>
<keyword evidence="24" id="KW-0325">Glycoprotein</keyword>
<dbReference type="Pfam" id="PF07679">
    <property type="entry name" value="I-set"/>
    <property type="match status" value="1"/>
</dbReference>
<dbReference type="SUPFAM" id="SSF48726">
    <property type="entry name" value="Immunoglobulin"/>
    <property type="match status" value="6"/>
</dbReference>
<dbReference type="SMART" id="SM00409">
    <property type="entry name" value="IG"/>
    <property type="match status" value="6"/>
</dbReference>
<evidence type="ECO:0000259" key="36">
    <source>
        <dbReference type="PROSITE" id="PS50835"/>
    </source>
</evidence>
<keyword evidence="23 30" id="KW-0675">Receptor</keyword>
<dbReference type="PROSITE" id="PS00027">
    <property type="entry name" value="HOMEOBOX_1"/>
    <property type="match status" value="1"/>
</dbReference>
<dbReference type="Gene3D" id="2.60.40.10">
    <property type="entry name" value="Immunoglobulins"/>
    <property type="match status" value="7"/>
</dbReference>
<dbReference type="PANTHER" id="PTHR24416">
    <property type="entry name" value="TYROSINE-PROTEIN KINASE RECEPTOR"/>
    <property type="match status" value="1"/>
</dbReference>
<evidence type="ECO:0000256" key="8">
    <source>
        <dbReference type="ARBA" id="ARBA00022657"/>
    </source>
</evidence>
<dbReference type="GO" id="GO:0043235">
    <property type="term" value="C:receptor complex"/>
    <property type="evidence" value="ECO:0007669"/>
    <property type="project" value="TreeGrafter"/>
</dbReference>
<keyword evidence="11" id="KW-0732">Signal</keyword>
<dbReference type="PROSITE" id="PS50835">
    <property type="entry name" value="IG_LIKE"/>
    <property type="match status" value="6"/>
</dbReference>
<dbReference type="InterPro" id="IPR000047">
    <property type="entry name" value="HTH_motif"/>
</dbReference>
<dbReference type="InterPro" id="IPR041348">
    <property type="entry name" value="VEGFR-2_TMD"/>
</dbReference>
<dbReference type="InterPro" id="IPR017970">
    <property type="entry name" value="Homeobox_CS"/>
</dbReference>
<dbReference type="InterPro" id="IPR020635">
    <property type="entry name" value="Tyr_kinase_cat_dom"/>
</dbReference>
<keyword evidence="15" id="KW-0221">Differentiation</keyword>
<dbReference type="GO" id="GO:0003677">
    <property type="term" value="F:DNA binding"/>
    <property type="evidence" value="ECO:0007669"/>
    <property type="project" value="UniProtKB-UniRule"/>
</dbReference>
<evidence type="ECO:0000256" key="27">
    <source>
        <dbReference type="ARBA" id="ARBA00051243"/>
    </source>
</evidence>
<feature type="domain" description="Ig-like" evidence="36">
    <location>
        <begin position="185"/>
        <end position="281"/>
    </location>
</feature>
<evidence type="ECO:0000256" key="1">
    <source>
        <dbReference type="ARBA" id="ARBA00004123"/>
    </source>
</evidence>
<dbReference type="FunFam" id="1.10.510.10:FF:002412">
    <property type="match status" value="1"/>
</dbReference>
<evidence type="ECO:0000256" key="10">
    <source>
        <dbReference type="ARBA" id="ARBA00022692"/>
    </source>
</evidence>
<evidence type="ECO:0000256" key="24">
    <source>
        <dbReference type="ARBA" id="ARBA00023180"/>
    </source>
</evidence>
<dbReference type="GO" id="GO:0000981">
    <property type="term" value="F:DNA-binding transcription factor activity, RNA polymerase II-specific"/>
    <property type="evidence" value="ECO:0007669"/>
    <property type="project" value="InterPro"/>
</dbReference>
<feature type="compositionally biased region" description="Polar residues" evidence="32">
    <location>
        <begin position="1148"/>
        <end position="1164"/>
    </location>
</feature>
<dbReference type="PROSITE" id="PS50011">
    <property type="entry name" value="PROTEIN_KINASE_DOM"/>
    <property type="match status" value="1"/>
</dbReference>
<dbReference type="GO" id="GO:0030335">
    <property type="term" value="P:positive regulation of cell migration"/>
    <property type="evidence" value="ECO:0007669"/>
    <property type="project" value="TreeGrafter"/>
</dbReference>
<dbReference type="InterPro" id="IPR001245">
    <property type="entry name" value="Ser-Thr/Tyr_kinase_cat_dom"/>
</dbReference>
<keyword evidence="18 28" id="KW-0238">DNA-binding</keyword>
<dbReference type="InterPro" id="IPR050122">
    <property type="entry name" value="RTK"/>
</dbReference>
<dbReference type="CDD" id="cd00096">
    <property type="entry name" value="Ig"/>
    <property type="match status" value="2"/>
</dbReference>
<dbReference type="InterPro" id="IPR001824">
    <property type="entry name" value="Tyr_kinase_rcpt_3_CS"/>
</dbReference>
<evidence type="ECO:0000256" key="28">
    <source>
        <dbReference type="PROSITE-ProRule" id="PRU00108"/>
    </source>
</evidence>
<dbReference type="FunFam" id="1.10.10.60:FF:000089">
    <property type="entry name" value="Caudal type homeobox 4"/>
    <property type="match status" value="1"/>
</dbReference>
<dbReference type="GO" id="GO:0001525">
    <property type="term" value="P:angiogenesis"/>
    <property type="evidence" value="ECO:0007669"/>
    <property type="project" value="UniProtKB-KW"/>
</dbReference>
<dbReference type="PROSITE" id="PS00107">
    <property type="entry name" value="PROTEIN_KINASE_ATP"/>
    <property type="match status" value="1"/>
</dbReference>
<evidence type="ECO:0000313" key="38">
    <source>
        <dbReference type="Proteomes" id="UP001239994"/>
    </source>
</evidence>
<evidence type="ECO:0000256" key="15">
    <source>
        <dbReference type="ARBA" id="ARBA00022782"/>
    </source>
</evidence>
<dbReference type="Pfam" id="PF07714">
    <property type="entry name" value="PK_Tyr_Ser-Thr"/>
    <property type="match status" value="1"/>
</dbReference>
<dbReference type="InterPro" id="IPR009057">
    <property type="entry name" value="Homeodomain-like_sf"/>
</dbReference>
<dbReference type="InterPro" id="IPR017441">
    <property type="entry name" value="Protein_kinase_ATP_BS"/>
</dbReference>
<comment type="catalytic activity">
    <reaction evidence="27">
        <text>L-tyrosyl-[protein] + ATP = O-phospho-L-tyrosyl-[protein] + ADP + H(+)</text>
        <dbReference type="Rhea" id="RHEA:10596"/>
        <dbReference type="Rhea" id="RHEA-COMP:10136"/>
        <dbReference type="Rhea" id="RHEA-COMP:20101"/>
        <dbReference type="ChEBI" id="CHEBI:15378"/>
        <dbReference type="ChEBI" id="CHEBI:30616"/>
        <dbReference type="ChEBI" id="CHEBI:46858"/>
        <dbReference type="ChEBI" id="CHEBI:61978"/>
        <dbReference type="ChEBI" id="CHEBI:456216"/>
        <dbReference type="EC" id="2.7.10.1"/>
    </reaction>
</comment>
<dbReference type="GO" id="GO:0019838">
    <property type="term" value="F:growth factor binding"/>
    <property type="evidence" value="ECO:0007669"/>
    <property type="project" value="TreeGrafter"/>
</dbReference>
<dbReference type="InterPro" id="IPR013098">
    <property type="entry name" value="Ig_I-set"/>
</dbReference>
<accession>A0AAD8ZRV7</accession>
<dbReference type="FunFam" id="2.60.40.10:FF:000143">
    <property type="entry name" value="Vascular endothelial growth factor receptor 3"/>
    <property type="match status" value="1"/>
</dbReference>
<feature type="transmembrane region" description="Helical" evidence="33">
    <location>
        <begin position="1669"/>
        <end position="1689"/>
    </location>
</feature>
<dbReference type="PROSITE" id="PS00240">
    <property type="entry name" value="RECEPTOR_TYR_KIN_III"/>
    <property type="match status" value="1"/>
</dbReference>
<reference evidence="37" key="1">
    <citation type="submission" date="2023-03" db="EMBL/GenBank/DDBJ databases">
        <title>Electrophorus voltai genome.</title>
        <authorList>
            <person name="Bian C."/>
        </authorList>
    </citation>
    <scope>NUCLEOTIDE SEQUENCE</scope>
    <source>
        <strain evidence="37">CB-2022</strain>
        <tissue evidence="37">Muscle</tissue>
    </source>
</reference>
<feature type="non-terminal residue" evidence="37">
    <location>
        <position position="1"/>
    </location>
</feature>
<evidence type="ECO:0000256" key="9">
    <source>
        <dbReference type="ARBA" id="ARBA00022679"/>
    </source>
</evidence>
<evidence type="ECO:0000256" key="5">
    <source>
        <dbReference type="ARBA" id="ARBA00022473"/>
    </source>
</evidence>
<keyword evidence="17 33" id="KW-1133">Transmembrane helix</keyword>
<evidence type="ECO:0000256" key="22">
    <source>
        <dbReference type="ARBA" id="ARBA00023157"/>
    </source>
</evidence>
<dbReference type="GO" id="GO:0005021">
    <property type="term" value="F:vascular endothelial growth factor receptor activity"/>
    <property type="evidence" value="ECO:0007669"/>
    <property type="project" value="TreeGrafter"/>
</dbReference>
<dbReference type="InterPro" id="IPR006820">
    <property type="entry name" value="Caudal_activation_dom"/>
</dbReference>
<dbReference type="InterPro" id="IPR019383">
    <property type="entry name" value="Golgin_A_7/ERF4"/>
</dbReference>
<evidence type="ECO:0000256" key="19">
    <source>
        <dbReference type="ARBA" id="ARBA00023136"/>
    </source>
</evidence>
<dbReference type="InterPro" id="IPR013783">
    <property type="entry name" value="Ig-like_fold"/>
</dbReference>
<evidence type="ECO:0000256" key="31">
    <source>
        <dbReference type="RuleBase" id="RU000682"/>
    </source>
</evidence>
<dbReference type="EC" id="2.7.10.1" evidence="4"/>
<dbReference type="FunFam" id="3.30.200.20:FF:000041">
    <property type="entry name" value="Vascular endothelial growth factor receptor 2"/>
    <property type="match status" value="1"/>
</dbReference>
<dbReference type="Pfam" id="PF00047">
    <property type="entry name" value="ig"/>
    <property type="match status" value="2"/>
</dbReference>
<keyword evidence="38" id="KW-1185">Reference proteome</keyword>
<dbReference type="InterPro" id="IPR036179">
    <property type="entry name" value="Ig-like_dom_sf"/>
</dbReference>
<dbReference type="GO" id="GO:0005634">
    <property type="term" value="C:nucleus"/>
    <property type="evidence" value="ECO:0007669"/>
    <property type="project" value="UniProtKB-SubCell"/>
</dbReference>
<dbReference type="SMART" id="SM00389">
    <property type="entry name" value="HOX"/>
    <property type="match status" value="1"/>
</dbReference>
<evidence type="ECO:0000256" key="17">
    <source>
        <dbReference type="ARBA" id="ARBA00022989"/>
    </source>
</evidence>
<keyword evidence="10 30" id="KW-0812">Transmembrane</keyword>
<feature type="domain" description="Ig-like" evidence="36">
    <location>
        <begin position="621"/>
        <end position="706"/>
    </location>
</feature>
<evidence type="ECO:0000256" key="20">
    <source>
        <dbReference type="ARBA" id="ARBA00023137"/>
    </source>
</evidence>
<dbReference type="Pfam" id="PF04731">
    <property type="entry name" value="Caudal_act"/>
    <property type="match status" value="1"/>
</dbReference>
<keyword evidence="19 33" id="KW-0472">Membrane</keyword>
<comment type="subcellular location">
    <subcellularLocation>
        <location evidence="2">Cell membrane</location>
        <topology evidence="2">Single-pass type I membrane protein</topology>
    </subcellularLocation>
    <subcellularLocation>
        <location evidence="30">Membrane</location>
        <topology evidence="30">Single-pass type I membrane protein</topology>
    </subcellularLocation>
    <subcellularLocation>
        <location evidence="1 28 31">Nucleus</location>
    </subcellularLocation>
</comment>
<evidence type="ECO:0000256" key="2">
    <source>
        <dbReference type="ARBA" id="ARBA00004251"/>
    </source>
</evidence>
<keyword evidence="5" id="KW-0217">Developmental protein</keyword>
<dbReference type="GO" id="GO:0016477">
    <property type="term" value="P:cell migration"/>
    <property type="evidence" value="ECO:0007669"/>
    <property type="project" value="TreeGrafter"/>
</dbReference>
<keyword evidence="9" id="KW-0808">Transferase</keyword>
<feature type="domain" description="Protein kinase" evidence="34">
    <location>
        <begin position="787"/>
        <end position="1117"/>
    </location>
</feature>
<evidence type="ECO:0000256" key="25">
    <source>
        <dbReference type="ARBA" id="ARBA00023242"/>
    </source>
</evidence>
<evidence type="ECO:0000259" key="34">
    <source>
        <dbReference type="PROSITE" id="PS50011"/>
    </source>
</evidence>
<dbReference type="InterPro" id="IPR000719">
    <property type="entry name" value="Prot_kinase_dom"/>
</dbReference>
<comment type="similarity">
    <text evidence="30">Belongs to the protein kinase superfamily. Tyr protein kinase family. CSF-1/PDGF receptor subfamily.</text>
</comment>
<dbReference type="Pfam" id="PF00046">
    <property type="entry name" value="Homeodomain"/>
    <property type="match status" value="1"/>
</dbReference>
<name>A0AAD8ZRV7_9TELE</name>
<feature type="domain" description="Ig-like" evidence="36">
    <location>
        <begin position="398"/>
        <end position="514"/>
    </location>
</feature>
<dbReference type="InterPro" id="IPR007110">
    <property type="entry name" value="Ig-like_dom"/>
</dbReference>
<dbReference type="Pfam" id="PF17988">
    <property type="entry name" value="VEGFR-2_TMD"/>
    <property type="match status" value="1"/>
</dbReference>
<keyword evidence="25 28" id="KW-0539">Nucleus</keyword>
<evidence type="ECO:0000256" key="26">
    <source>
        <dbReference type="ARBA" id="ARBA00023319"/>
    </source>
</evidence>
<dbReference type="PROSITE" id="PS00109">
    <property type="entry name" value="PROTEIN_KINASE_TYR"/>
    <property type="match status" value="1"/>
</dbReference>
<feature type="region of interest" description="Disordered" evidence="32">
    <location>
        <begin position="923"/>
        <end position="943"/>
    </location>
</feature>
<dbReference type="Pfam" id="PF10256">
    <property type="entry name" value="Erf4"/>
    <property type="match status" value="1"/>
</dbReference>
<dbReference type="PRINTS" id="PR01832">
    <property type="entry name" value="VEGFRECEPTOR"/>
</dbReference>
<keyword evidence="13 29" id="KW-0547">Nucleotide-binding</keyword>
<dbReference type="InterPro" id="IPR013151">
    <property type="entry name" value="Immunoglobulin_dom"/>
</dbReference>
<protein>
    <recommendedName>
        <fullName evidence="4">receptor protein-tyrosine kinase</fullName>
        <ecNumber evidence="4">2.7.10.1</ecNumber>
    </recommendedName>
</protein>
<feature type="domain" description="Ig-like" evidence="36">
    <location>
        <begin position="1"/>
        <end position="80"/>
    </location>
</feature>
<dbReference type="SUPFAM" id="SSF46689">
    <property type="entry name" value="Homeodomain-like"/>
    <property type="match status" value="1"/>
</dbReference>
<keyword evidence="7" id="KW-0597">Phosphoprotein</keyword>
<dbReference type="GO" id="GO:0005524">
    <property type="term" value="F:ATP binding"/>
    <property type="evidence" value="ECO:0007669"/>
    <property type="project" value="UniProtKB-UniRule"/>
</dbReference>
<dbReference type="InterPro" id="IPR001356">
    <property type="entry name" value="HD"/>
</dbReference>
<gene>
    <name evidence="37" type="ORF">P4O66_020082</name>
</gene>
<dbReference type="GO" id="GO:0005886">
    <property type="term" value="C:plasma membrane"/>
    <property type="evidence" value="ECO:0007669"/>
    <property type="project" value="UniProtKB-SubCell"/>
</dbReference>
<evidence type="ECO:0000256" key="3">
    <source>
        <dbReference type="ARBA" id="ARBA00010341"/>
    </source>
</evidence>
<feature type="domain" description="Ig-like" evidence="36">
    <location>
        <begin position="523"/>
        <end position="614"/>
    </location>
</feature>
<keyword evidence="21 28" id="KW-0371">Homeobox</keyword>
<dbReference type="PANTHER" id="PTHR24416:SF552">
    <property type="entry name" value="RECEPTOR PROTEIN-TYROSINE KINASE"/>
    <property type="match status" value="1"/>
</dbReference>
<organism evidence="37 38">
    <name type="scientific">Electrophorus voltai</name>
    <dbReference type="NCBI Taxonomy" id="2609070"/>
    <lineage>
        <taxon>Eukaryota</taxon>
        <taxon>Metazoa</taxon>
        <taxon>Chordata</taxon>
        <taxon>Craniata</taxon>
        <taxon>Vertebrata</taxon>
        <taxon>Euteleostomi</taxon>
        <taxon>Actinopterygii</taxon>
        <taxon>Neopterygii</taxon>
        <taxon>Teleostei</taxon>
        <taxon>Ostariophysi</taxon>
        <taxon>Gymnotiformes</taxon>
        <taxon>Gymnotoidei</taxon>
        <taxon>Gymnotidae</taxon>
        <taxon>Electrophorus</taxon>
    </lineage>
</organism>
<keyword evidence="22" id="KW-1015">Disulfide bond</keyword>
<keyword evidence="12" id="KW-0677">Repeat</keyword>
<dbReference type="InterPro" id="IPR003599">
    <property type="entry name" value="Ig_sub"/>
</dbReference>
<sequence length="1749" mass="197630">CLSTSVILMNFNLYYQIVLVRGHAELQWSLANRNLTSEGVQVEQYMNNKTCSRLIIHKLSHLDTGYYTCSYRNNSEKKRSTYVFVKDHHHPFVQNFENAVLNMYRNDKTLEVPCRTTFPKQSVILETNPPMLPEIKKGVTWDPKQGFQIPIGPYDMYSQIICATSMKGQRVTVDFIPIRITAHLENVRITPKHRRVPVGDTLVLSCSGKTTFNGKIEFVWEFQNSPINPSFQQNKKRSAAGSVIVMEKDLIIPNITMEHNGTYKCTGKLIDSEMADTVMVTVYEHPFLNVTYKGGNKKISYSREGEKFAFEPQVYAVPAPDKIAWYKDGVLITDFLYYEKVGYNLIIKEVKQTDAGVFTVSLRNQEKGLNNSLSYTLEVNVDVPETLTTISYVPTVKPKISEEEVAATGPQTYRYGQSQQLTCTASGYPMPSIRWLWQPCDLDTNLTECRFYTTYPNEISSNHTLPSNETEKISTVTKVINGINKTISTLLVTVKVSGVYTCLARNSEGNRTLKWSFYVDDHPKPFDVEPLTAIEGDDVTLTCHGTRFLYDRLSWYDPQSQPVATDTFDRQIGPYSVSLSLRLKNVSRSSTTGYTCRALNLLSSKEVNTTATIIIDERRAPWIKQNLTDQSVNSSSTLTLACFVHGVPRPLITWYKDKAPVYESPGVTVKDDGVLIIQRVKKEDEGMYECQAINSDGVASSTAVITVLGEEGKANIEVIILVCTGAAATFLWIMLILFIRKLRKPSSADLKTGYLSIIMDPDQIPLDEQCDRLPYDSNKWEFPRDRLRLGKTLGHGAFGKVVEASAFGIDKFSTCKTVAVKMLKGGATNNEWRALMSELKILIHIGHHLNVVNLLGACTKQGGPLMIIVEYCKYGNLSNYLRSRRGDFVLYKSQEGKPLLLGPGCDLSELLKRRLESVASTGSSASSGFVEDKSYSDSEEEEEESEDLYKRVLTLEDLICYSFQVAKGMEFLASRKCIHRDLAARNILLSENNVVKICDFGLARDVYKDPDYVRKGDARLPLKWMAPEAIFDKIYTTQSDVWSFGVLMWEIFSLGASPYPGLQIDEEFCCRLKEGSRMHAPEYASSEIYQTMLDCWHGEALHRPTFTELVEKLGDLLQASVQQEGKHYIPVNTALLTEMDPSNPDPIEQTSTGPSSHRDSGNSWNIKILPDSMKTFDEITMMNGTNEIHEGGQTDSGVGLSADDLKTLKHLQSLTRPLSLIALAMKSKSKESVLTDGEKEKYPPGLSTLDFGLDDSSLNPELECHSPPPDYNYVVRYSTPPSKYMSINVHYSSPKINIVNPDAVLFGGFLRIMYVGYLLDKEGSMYHQGPVRRSGINLPPQNFVSTPQYSDFTGYHHVPNMDTHAQSAGAWGAPYSAPREDWGAYSLGPPNTISAPMSNSSPGQVSYCSPDYNSMHNPASAVLPPPPENISMAQLSPDRERRNSYQWMSKTVQSSSTGKTRTKEKYRVVYTDHQRLELEKEFHFNRYITIRRKSELALNLGLSERQVKIWFQNRRAKERKLIKKKMAWVTPPLPTPPHPTPPQPPRCHFAAGARFRSPRARRVRSDVTHALPRNVMSVLLPNMADFDTIYELEEEDERVASEEQHLARYWPEPVAMRGAGHITVFGLSNKFDTEFPSVLTGKVAPEEFKTSISRVNACLKKNLPINVKWLLCGCLCCCCTVGCSLWPVICLNKRTRRSIQKLLEWENNRLYHKLGLHWKLSKRKCESNNMMEYVILIEFLPKYPIFRPD</sequence>
<evidence type="ECO:0000256" key="33">
    <source>
        <dbReference type="SAM" id="Phobius"/>
    </source>
</evidence>
<comment type="similarity">
    <text evidence="3">Belongs to the Caudal homeobox family.</text>
</comment>
<dbReference type="SMART" id="SM00408">
    <property type="entry name" value="IGc2"/>
    <property type="match status" value="4"/>
</dbReference>
<evidence type="ECO:0000256" key="7">
    <source>
        <dbReference type="ARBA" id="ARBA00022553"/>
    </source>
</evidence>
<evidence type="ECO:0000256" key="29">
    <source>
        <dbReference type="PROSITE-ProRule" id="PRU10141"/>
    </source>
</evidence>
<evidence type="ECO:0000256" key="12">
    <source>
        <dbReference type="ARBA" id="ARBA00022737"/>
    </source>
</evidence>
<dbReference type="Gene3D" id="1.10.10.60">
    <property type="entry name" value="Homeodomain-like"/>
    <property type="match status" value="1"/>
</dbReference>
<evidence type="ECO:0000256" key="21">
    <source>
        <dbReference type="ARBA" id="ARBA00023155"/>
    </source>
</evidence>
<feature type="domain" description="Homeobox" evidence="35">
    <location>
        <begin position="1461"/>
        <end position="1521"/>
    </location>
</feature>
<evidence type="ECO:0000256" key="14">
    <source>
        <dbReference type="ARBA" id="ARBA00022777"/>
    </source>
</evidence>
<dbReference type="PRINTS" id="PR00031">
    <property type="entry name" value="HTHREPRESSR"/>
</dbReference>
<dbReference type="CDD" id="cd00086">
    <property type="entry name" value="homeodomain"/>
    <property type="match status" value="1"/>
</dbReference>
<dbReference type="EMBL" id="JAROKS010000004">
    <property type="protein sequence ID" value="KAK1804037.1"/>
    <property type="molecule type" value="Genomic_DNA"/>
</dbReference>
<proteinExistence type="inferred from homology"/>
<dbReference type="SUPFAM" id="SSF56112">
    <property type="entry name" value="Protein kinase-like (PK-like)"/>
    <property type="match status" value="1"/>
</dbReference>
<keyword evidence="14" id="KW-0418">Kinase</keyword>
<dbReference type="InterPro" id="IPR008266">
    <property type="entry name" value="Tyr_kinase_AS"/>
</dbReference>
<evidence type="ECO:0000256" key="16">
    <source>
        <dbReference type="ARBA" id="ARBA00022840"/>
    </source>
</evidence>
<dbReference type="Pfam" id="PF22971">
    <property type="entry name" value="Ig_VEGFR-1-like_5th"/>
    <property type="match status" value="1"/>
</dbReference>
<evidence type="ECO:0000256" key="6">
    <source>
        <dbReference type="ARBA" id="ARBA00022475"/>
    </source>
</evidence>
<keyword evidence="16 29" id="KW-0067">ATP-binding</keyword>
<dbReference type="SMART" id="SM00219">
    <property type="entry name" value="TyrKc"/>
    <property type="match status" value="1"/>
</dbReference>